<keyword evidence="1" id="KW-1133">Transmembrane helix</keyword>
<feature type="transmembrane region" description="Helical" evidence="1">
    <location>
        <begin position="164"/>
        <end position="182"/>
    </location>
</feature>
<protein>
    <recommendedName>
        <fullName evidence="4">Thioredoxin domain-containing protein</fullName>
    </recommendedName>
</protein>
<dbReference type="InterPro" id="IPR036249">
    <property type="entry name" value="Thioredoxin-like_sf"/>
</dbReference>
<dbReference type="STRING" id="658187.LDG_5251"/>
<feature type="transmembrane region" description="Helical" evidence="1">
    <location>
        <begin position="326"/>
        <end position="344"/>
    </location>
</feature>
<accession>G9EJ93</accession>
<feature type="transmembrane region" description="Helical" evidence="1">
    <location>
        <begin position="130"/>
        <end position="157"/>
    </location>
</feature>
<evidence type="ECO:0008006" key="4">
    <source>
        <dbReference type="Google" id="ProtNLM"/>
    </source>
</evidence>
<dbReference type="InParanoid" id="G9EJ93"/>
<dbReference type="Gene3D" id="3.40.30.10">
    <property type="entry name" value="Glutaredoxin"/>
    <property type="match status" value="1"/>
</dbReference>
<dbReference type="HOGENOM" id="CLU_798757_0_0_6"/>
<dbReference type="eggNOG" id="COG0695">
    <property type="taxonomic scope" value="Bacteria"/>
</dbReference>
<feature type="transmembrane region" description="Helical" evidence="1">
    <location>
        <begin position="269"/>
        <end position="290"/>
    </location>
</feature>
<feature type="transmembrane region" description="Helical" evidence="1">
    <location>
        <begin position="224"/>
        <end position="249"/>
    </location>
</feature>
<feature type="transmembrane region" description="Helical" evidence="1">
    <location>
        <begin position="194"/>
        <end position="212"/>
    </location>
</feature>
<sequence>MELFLSTTCPHCHKADAFFKDIAAQHPELHIQSNFINEDKNALLRFNQLLSEQHLSDFAVPSIYFCNSRWLGFASAETTGKDLLHALNYCKQQIEKSGTLSTATVNTLRQWANANKFDAGMVENPSAFRYIVSIALIDAFSPCSFFCFAGFLAFLFVEERGKKQITASLLFIFSVVFIHYFQQTHTSAFYQLLPWLRVPAALVGGLGIYFVVQHYKKKANSTLYFSLAFLLGLMTTAYQQTCEMNWAYIFEQWLHNQQISTMQAGIYQLFYQVLYALPLLLGLIIYITLLKLKRFAAWQPRLLACGLLFILAIALCLIAYPMLLSYLLVSLFTMIILIICGRFLNLT</sequence>
<keyword evidence="1" id="KW-0472">Membrane</keyword>
<proteinExistence type="predicted"/>
<reference evidence="2 3" key="1">
    <citation type="journal article" date="2011" name="BMC Genomics">
        <title>Insight into cross-talk between intra-amoebal pathogens.</title>
        <authorList>
            <person name="Gimenez G."/>
            <person name="Bertelli C."/>
            <person name="Moliner C."/>
            <person name="Robert C."/>
            <person name="Raoult D."/>
            <person name="Fournier P.E."/>
            <person name="Greub G."/>
        </authorList>
    </citation>
    <scope>NUCLEOTIDE SEQUENCE [LARGE SCALE GENOMIC DNA]</scope>
    <source>
        <strain evidence="2 3">LLAP12</strain>
    </source>
</reference>
<keyword evidence="3" id="KW-1185">Reference proteome</keyword>
<keyword evidence="1" id="KW-0812">Transmembrane</keyword>
<dbReference type="Proteomes" id="UP000002770">
    <property type="component" value="Unassembled WGS sequence"/>
</dbReference>
<evidence type="ECO:0000313" key="2">
    <source>
        <dbReference type="EMBL" id="EHL32659.1"/>
    </source>
</evidence>
<dbReference type="AlphaFoldDB" id="G9EJ93"/>
<organism evidence="2 3">
    <name type="scientific">Legionella drancourtii LLAP12</name>
    <dbReference type="NCBI Taxonomy" id="658187"/>
    <lineage>
        <taxon>Bacteria</taxon>
        <taxon>Pseudomonadati</taxon>
        <taxon>Pseudomonadota</taxon>
        <taxon>Gammaproteobacteria</taxon>
        <taxon>Legionellales</taxon>
        <taxon>Legionellaceae</taxon>
        <taxon>Legionella</taxon>
    </lineage>
</organism>
<dbReference type="EMBL" id="JH413796">
    <property type="protein sequence ID" value="EHL32659.1"/>
    <property type="molecule type" value="Genomic_DNA"/>
</dbReference>
<dbReference type="SUPFAM" id="SSF52833">
    <property type="entry name" value="Thioredoxin-like"/>
    <property type="match status" value="1"/>
</dbReference>
<name>G9EJ93_9GAMM</name>
<evidence type="ECO:0000313" key="3">
    <source>
        <dbReference type="Proteomes" id="UP000002770"/>
    </source>
</evidence>
<gene>
    <name evidence="2" type="ORF">LDG_5251</name>
</gene>
<evidence type="ECO:0000256" key="1">
    <source>
        <dbReference type="SAM" id="Phobius"/>
    </source>
</evidence>
<feature type="transmembrane region" description="Helical" evidence="1">
    <location>
        <begin position="302"/>
        <end position="320"/>
    </location>
</feature>